<keyword evidence="1" id="KW-0732">Signal</keyword>
<dbReference type="Proteomes" id="UP001596043">
    <property type="component" value="Unassembled WGS sequence"/>
</dbReference>
<evidence type="ECO:0000256" key="1">
    <source>
        <dbReference type="SAM" id="SignalP"/>
    </source>
</evidence>
<feature type="chain" id="PRO_5047539610" description="Chitin-binding type-2 domain-containing protein" evidence="1">
    <location>
        <begin position="24"/>
        <end position="89"/>
    </location>
</feature>
<gene>
    <name evidence="2" type="ORF">ACFO3O_11485</name>
</gene>
<dbReference type="RefSeq" id="WP_379978881.1">
    <property type="nucleotide sequence ID" value="NZ_JBHSFV010000006.1"/>
</dbReference>
<evidence type="ECO:0000313" key="3">
    <source>
        <dbReference type="Proteomes" id="UP001596043"/>
    </source>
</evidence>
<accession>A0ABV9HZ83</accession>
<feature type="signal peptide" evidence="1">
    <location>
        <begin position="1"/>
        <end position="23"/>
    </location>
</feature>
<comment type="caution">
    <text evidence="2">The sequence shown here is derived from an EMBL/GenBank/DDBJ whole genome shotgun (WGS) entry which is preliminary data.</text>
</comment>
<dbReference type="EMBL" id="JBHSFV010000006">
    <property type="protein sequence ID" value="MFC4634534.1"/>
    <property type="molecule type" value="Genomic_DNA"/>
</dbReference>
<proteinExistence type="predicted"/>
<protein>
    <recommendedName>
        <fullName evidence="4">Chitin-binding type-2 domain-containing protein</fullName>
    </recommendedName>
</protein>
<reference evidence="3" key="1">
    <citation type="journal article" date="2019" name="Int. J. Syst. Evol. Microbiol.">
        <title>The Global Catalogue of Microorganisms (GCM) 10K type strain sequencing project: providing services to taxonomists for standard genome sequencing and annotation.</title>
        <authorList>
            <consortium name="The Broad Institute Genomics Platform"/>
            <consortium name="The Broad Institute Genome Sequencing Center for Infectious Disease"/>
            <person name="Wu L."/>
            <person name="Ma J."/>
        </authorList>
    </citation>
    <scope>NUCLEOTIDE SEQUENCE [LARGE SCALE GENOMIC DNA]</scope>
    <source>
        <strain evidence="3">YJ-61-S</strain>
    </source>
</reference>
<evidence type="ECO:0000313" key="2">
    <source>
        <dbReference type="EMBL" id="MFC4634534.1"/>
    </source>
</evidence>
<keyword evidence="3" id="KW-1185">Reference proteome</keyword>
<name>A0ABV9HZ83_9FLAO</name>
<organism evidence="2 3">
    <name type="scientific">Dokdonia ponticola</name>
    <dbReference type="NCBI Taxonomy" id="2041041"/>
    <lineage>
        <taxon>Bacteria</taxon>
        <taxon>Pseudomonadati</taxon>
        <taxon>Bacteroidota</taxon>
        <taxon>Flavobacteriia</taxon>
        <taxon>Flavobacteriales</taxon>
        <taxon>Flavobacteriaceae</taxon>
        <taxon>Dokdonia</taxon>
    </lineage>
</organism>
<sequence length="89" mass="9521">MKNRIVSLVFGAAFLLVSFTLMSFQQPVDTGDSVPIDPQQWTCYAFTVCPNGVTIRCNGTQSCTTRPTSVTCDGKTKVCGATPVDGEPL</sequence>
<evidence type="ECO:0008006" key="4">
    <source>
        <dbReference type="Google" id="ProtNLM"/>
    </source>
</evidence>